<protein>
    <submittedName>
        <fullName evidence="2">Uncharacterized protein</fullName>
    </submittedName>
</protein>
<name>A0AAD9NFE7_9ANNE</name>
<comment type="caution">
    <text evidence="2">The sequence shown here is derived from an EMBL/GenBank/DDBJ whole genome shotgun (WGS) entry which is preliminary data.</text>
</comment>
<evidence type="ECO:0000256" key="1">
    <source>
        <dbReference type="SAM" id="MobiDB-lite"/>
    </source>
</evidence>
<dbReference type="EMBL" id="JAODUP010000053">
    <property type="protein sequence ID" value="KAK2165204.1"/>
    <property type="molecule type" value="Genomic_DNA"/>
</dbReference>
<evidence type="ECO:0000313" key="2">
    <source>
        <dbReference type="EMBL" id="KAK2165204.1"/>
    </source>
</evidence>
<dbReference type="AlphaFoldDB" id="A0AAD9NFE7"/>
<evidence type="ECO:0000313" key="3">
    <source>
        <dbReference type="Proteomes" id="UP001208570"/>
    </source>
</evidence>
<feature type="compositionally biased region" description="Polar residues" evidence="1">
    <location>
        <begin position="179"/>
        <end position="202"/>
    </location>
</feature>
<proteinExistence type="predicted"/>
<organism evidence="2 3">
    <name type="scientific">Paralvinella palmiformis</name>
    <dbReference type="NCBI Taxonomy" id="53620"/>
    <lineage>
        <taxon>Eukaryota</taxon>
        <taxon>Metazoa</taxon>
        <taxon>Spiralia</taxon>
        <taxon>Lophotrochozoa</taxon>
        <taxon>Annelida</taxon>
        <taxon>Polychaeta</taxon>
        <taxon>Sedentaria</taxon>
        <taxon>Canalipalpata</taxon>
        <taxon>Terebellida</taxon>
        <taxon>Terebelliformia</taxon>
        <taxon>Alvinellidae</taxon>
        <taxon>Paralvinella</taxon>
    </lineage>
</organism>
<sequence>MSLFQTLADQKLYQRPKATKAILTRPSPPLISSQDSDSGCSADMSHSTTTTDSWAINRLSLASNKDCPDQLRYSTQRFDDNCHANNIPVSYNYITSGPVDGIAPGLGSRTNQNCNKDFYIQANNVRKYGVINGARRALCSTMSQPEPRICLDTAGRDQRLTEDKWRRLSDPPNGAHELATTSHWKPNKPSYQGTKVHSSRQTTPNAVQLPGFHFLSDIPYDYCIYPPVNKDGSITSFSQRVIDHKKAPPTHPTTDTPTTGRVNNIILPTCYRS</sequence>
<feature type="region of interest" description="Disordered" evidence="1">
    <location>
        <begin position="18"/>
        <end position="45"/>
    </location>
</feature>
<accession>A0AAD9NFE7</accession>
<reference evidence="2" key="1">
    <citation type="journal article" date="2023" name="Mol. Biol. Evol.">
        <title>Third-Generation Sequencing Reveals the Adaptive Role of the Epigenome in Three Deep-Sea Polychaetes.</title>
        <authorList>
            <person name="Perez M."/>
            <person name="Aroh O."/>
            <person name="Sun Y."/>
            <person name="Lan Y."/>
            <person name="Juniper S.K."/>
            <person name="Young C.R."/>
            <person name="Angers B."/>
            <person name="Qian P.Y."/>
        </authorList>
    </citation>
    <scope>NUCLEOTIDE SEQUENCE</scope>
    <source>
        <strain evidence="2">P08H-3</strain>
    </source>
</reference>
<gene>
    <name evidence="2" type="ORF">LSH36_53g01015</name>
</gene>
<feature type="region of interest" description="Disordered" evidence="1">
    <location>
        <begin position="166"/>
        <end position="202"/>
    </location>
</feature>
<feature type="compositionally biased region" description="Polar residues" evidence="1">
    <location>
        <begin position="30"/>
        <end position="45"/>
    </location>
</feature>
<dbReference type="Proteomes" id="UP001208570">
    <property type="component" value="Unassembled WGS sequence"/>
</dbReference>
<keyword evidence="3" id="KW-1185">Reference proteome</keyword>